<dbReference type="Proteomes" id="UP001204798">
    <property type="component" value="Unassembled WGS sequence"/>
</dbReference>
<dbReference type="SUPFAM" id="SSF143100">
    <property type="entry name" value="TTHA1013/TTHA0281-like"/>
    <property type="match status" value="1"/>
</dbReference>
<evidence type="ECO:0000259" key="1">
    <source>
        <dbReference type="Pfam" id="PF15919"/>
    </source>
</evidence>
<dbReference type="EMBL" id="JANUCP010000004">
    <property type="protein sequence ID" value="MCS3919746.1"/>
    <property type="molecule type" value="Genomic_DNA"/>
</dbReference>
<evidence type="ECO:0000313" key="2">
    <source>
        <dbReference type="EMBL" id="MCS3919746.1"/>
    </source>
</evidence>
<dbReference type="PANTHER" id="PTHR34504:SF2">
    <property type="entry name" value="UPF0150 PROTEIN SSL0259"/>
    <property type="match status" value="1"/>
</dbReference>
<dbReference type="Pfam" id="PF15919">
    <property type="entry name" value="HicB_lk_antitox"/>
    <property type="match status" value="1"/>
</dbReference>
<gene>
    <name evidence="2" type="ORF">M2350_002163</name>
</gene>
<accession>A0ABT2EP87</accession>
<comment type="caution">
    <text evidence="2">The sequence shown here is derived from an EMBL/GenBank/DDBJ whole genome shotgun (WGS) entry which is preliminary data.</text>
</comment>
<protein>
    <submittedName>
        <fullName evidence="2">RNase H-like HicB family nuclease</fullName>
    </submittedName>
</protein>
<dbReference type="RefSeq" id="WP_018195740.1">
    <property type="nucleotide sequence ID" value="NZ_CP130454.1"/>
</dbReference>
<keyword evidence="3" id="KW-1185">Reference proteome</keyword>
<evidence type="ECO:0000313" key="3">
    <source>
        <dbReference type="Proteomes" id="UP001204798"/>
    </source>
</evidence>
<dbReference type="Gene3D" id="3.30.160.250">
    <property type="match status" value="1"/>
</dbReference>
<reference evidence="2 3" key="1">
    <citation type="submission" date="2022-08" db="EMBL/GenBank/DDBJ databases">
        <title>Bacterial and archaeal communities from various locations to study Microbial Dark Matter (Phase II).</title>
        <authorList>
            <person name="Stepanauskas R."/>
        </authorList>
    </citation>
    <scope>NUCLEOTIDE SEQUENCE [LARGE SCALE GENOMIC DNA]</scope>
    <source>
        <strain evidence="2 3">PD1</strain>
    </source>
</reference>
<proteinExistence type="predicted"/>
<dbReference type="InterPro" id="IPR031807">
    <property type="entry name" value="HicB-like"/>
</dbReference>
<dbReference type="InterPro" id="IPR035069">
    <property type="entry name" value="TTHA1013/TTHA0281-like"/>
</dbReference>
<dbReference type="InterPro" id="IPR051404">
    <property type="entry name" value="TA_system_antitoxin"/>
</dbReference>
<sequence>MKAITYTVVLERNESGGYTVTVPALKGCVTQGDTIAQALDRAKEAIECHLEALVSLGKRIPTDPKVLRLDLTHADEVMVFKIAVQPEIAATRVRAKVG</sequence>
<name>A0ABT2EP87_9BACT</name>
<dbReference type="PANTHER" id="PTHR34504">
    <property type="entry name" value="ANTITOXIN HICB"/>
    <property type="match status" value="1"/>
</dbReference>
<feature type="domain" description="HicB-like antitoxin of toxin-antitoxin system" evidence="1">
    <location>
        <begin position="6"/>
        <end position="66"/>
    </location>
</feature>
<organism evidence="2 3">
    <name type="scientific">Candidatus Fervidibacter sacchari</name>
    <dbReference type="NCBI Taxonomy" id="1448929"/>
    <lineage>
        <taxon>Bacteria</taxon>
        <taxon>Candidatus Fervidibacterota</taxon>
        <taxon>Candidatus Fervidibacter</taxon>
    </lineage>
</organism>